<sequence>MADEIQAMEAALEALPGRDGPDRAAALNELAKAQWRAALQEHESSLLQEAISTIQLAVSMSEEIPDKQAGYLNNLGIFLGDFASMEKSAAALEQSVDALERGKRCAPDHLRCTLLLNLANTLRTQYEFRSRRDINGLNRAISTYREGLDANPTPSNKPKLLNGLGASLLDRFTARHSLEDLQDACDAAREAVEESDEGHPFRAVFLDTYAYVLSGLFDYEPSMDILNTSISWGQEAIDIAEEQRSPKLPLFVANLASSLIRRHRINASQSDLGDAIEMLESTLATIVSSDPAWHLCSLTYSLALQYRFESSGARGDIETCVANLRELKEHFTEQEPRWPLIHSAFASALIRRCDVDAVVGDLDTAVRTLKDAADHLSEENPFASTVYGDLSVALLARFELRGSMADLYLSQSTAQKSLELLPATSIDYTIALTTCADALLRSYEEKDDDALLNAAIDLYEDAVTRDCVWTRLRPGRLTALGFALQLRYGRHKQDADWRRCSDVCKEAVDLSADSPTLYLPLGQQGGAFLEKARADADVSQRAIQLRQAISSLEQSLGLMPAHHSNRALWLNNLGLACEMLYKDSGDQKAYTTALARYTEAAELPTAAPLQRVTAAYRALVLVGRSDIQESSKLALLAIRLMPTLSPRLLKRQEQKSMISMFSGLGSYGAALLLEAGHDVVDAVNALETSRGIMNSLLIDIRTDLTVLEEQHESLAARFADLCFKLESKSDRPSQLAHRGDSLDMSSESRIAAAKAFDDVVAEIRELDGFHDFLQPPTAAEYQALAVSSHIVFLNVASFRSDALVVSSERIWNISLQKLNLEDAVKRANALTEAIRNDDATTRMATNDQIRQLLSWLWASVVNPIQNELRRDSGETKLRVCWISTGVMTNFPIHAAADEASGDNAMDTIISCYGTTMKAIRFSQQKLAQISGRGGQALVVSMKETPGEKSLPFAEEEAESLLSLLRPLMPGSMLSYPPSQSGTAAPTKPSVLTELDTAAIVLLSCHGVADYDEPSLSRLLLSDWQSEPLTVADITAQRLPCARTAYLSACHAAVGRAADLLDEGIHMAAAFQLAGFPQVVGTLWQVNDRRAMQVSRRVWEVLIGEDGRLRYELLGEALNAAVRELRESTKMSEDEDIDMEFDDEPFLWAPFVYMGL</sequence>
<proteinExistence type="predicted"/>
<gene>
    <name evidence="2" type="ORF">S7711_07142</name>
</gene>
<evidence type="ECO:0000259" key="1">
    <source>
        <dbReference type="Pfam" id="PF12770"/>
    </source>
</evidence>
<dbReference type="InterPro" id="IPR024983">
    <property type="entry name" value="CHAT_dom"/>
</dbReference>
<organism evidence="2 3">
    <name type="scientific">Stachybotrys chartarum (strain CBS 109288 / IBT 7711)</name>
    <name type="common">Toxic black mold</name>
    <name type="synonym">Stilbospora chartarum</name>
    <dbReference type="NCBI Taxonomy" id="1280523"/>
    <lineage>
        <taxon>Eukaryota</taxon>
        <taxon>Fungi</taxon>
        <taxon>Dikarya</taxon>
        <taxon>Ascomycota</taxon>
        <taxon>Pezizomycotina</taxon>
        <taxon>Sordariomycetes</taxon>
        <taxon>Hypocreomycetidae</taxon>
        <taxon>Hypocreales</taxon>
        <taxon>Stachybotryaceae</taxon>
        <taxon>Stachybotrys</taxon>
    </lineage>
</organism>
<dbReference type="HOGENOM" id="CLU_001305_0_0_1"/>
<dbReference type="InterPro" id="IPR011990">
    <property type="entry name" value="TPR-like_helical_dom_sf"/>
</dbReference>
<keyword evidence="3" id="KW-1185">Reference proteome</keyword>
<accession>A0A084BCE9</accession>
<dbReference type="OrthoDB" id="9991317at2759"/>
<dbReference type="Pfam" id="PF12770">
    <property type="entry name" value="CHAT"/>
    <property type="match status" value="1"/>
</dbReference>
<dbReference type="Proteomes" id="UP000028045">
    <property type="component" value="Unassembled WGS sequence"/>
</dbReference>
<name>A0A084BCE9_STACB</name>
<evidence type="ECO:0000313" key="3">
    <source>
        <dbReference type="Proteomes" id="UP000028045"/>
    </source>
</evidence>
<protein>
    <recommendedName>
        <fullName evidence="1">CHAT domain-containing protein</fullName>
    </recommendedName>
</protein>
<dbReference type="AlphaFoldDB" id="A0A084BCE9"/>
<evidence type="ECO:0000313" key="2">
    <source>
        <dbReference type="EMBL" id="KEY75228.1"/>
    </source>
</evidence>
<dbReference type="EMBL" id="KL647391">
    <property type="protein sequence ID" value="KEY75228.1"/>
    <property type="molecule type" value="Genomic_DNA"/>
</dbReference>
<dbReference type="Gene3D" id="1.25.40.10">
    <property type="entry name" value="Tetratricopeptide repeat domain"/>
    <property type="match status" value="3"/>
</dbReference>
<feature type="domain" description="CHAT" evidence="1">
    <location>
        <begin position="851"/>
        <end position="1154"/>
    </location>
</feature>
<reference evidence="2 3" key="1">
    <citation type="journal article" date="2014" name="BMC Genomics">
        <title>Comparative genome sequencing reveals chemotype-specific gene clusters in the toxigenic black mold Stachybotrys.</title>
        <authorList>
            <person name="Semeiks J."/>
            <person name="Borek D."/>
            <person name="Otwinowski Z."/>
            <person name="Grishin N.V."/>
        </authorList>
    </citation>
    <scope>NUCLEOTIDE SEQUENCE [LARGE SCALE GENOMIC DNA]</scope>
    <source>
        <strain evidence="3">CBS 109288 / IBT 7711</strain>
    </source>
</reference>